<dbReference type="EMBL" id="CAXKWB010049998">
    <property type="protein sequence ID" value="CAL4169347.1"/>
    <property type="molecule type" value="Genomic_DNA"/>
</dbReference>
<evidence type="ECO:0000256" key="5">
    <source>
        <dbReference type="ARBA" id="ARBA00022692"/>
    </source>
</evidence>
<keyword evidence="6 12" id="KW-1133">Transmembrane helix</keyword>
<dbReference type="GO" id="GO:0006814">
    <property type="term" value="P:sodium ion transport"/>
    <property type="evidence" value="ECO:0007669"/>
    <property type="project" value="UniProtKB-KW"/>
</dbReference>
<evidence type="ECO:0000256" key="11">
    <source>
        <dbReference type="RuleBase" id="RU362091"/>
    </source>
</evidence>
<dbReference type="GO" id="GO:0005886">
    <property type="term" value="C:plasma membrane"/>
    <property type="evidence" value="ECO:0007669"/>
    <property type="project" value="UniProtKB-SubCell"/>
</dbReference>
<feature type="transmembrane region" description="Helical" evidence="12">
    <location>
        <begin position="93"/>
        <end position="118"/>
    </location>
</feature>
<keyword evidence="7" id="KW-0915">Sodium</keyword>
<feature type="transmembrane region" description="Helical" evidence="12">
    <location>
        <begin position="20"/>
        <end position="41"/>
    </location>
</feature>
<keyword evidence="5 12" id="KW-0812">Transmembrane</keyword>
<evidence type="ECO:0000313" key="14">
    <source>
        <dbReference type="Proteomes" id="UP001497623"/>
    </source>
</evidence>
<keyword evidence="3" id="KW-0813">Transport</keyword>
<dbReference type="Gene3D" id="1.20.1730.10">
    <property type="entry name" value="Sodium/glucose cotransporter"/>
    <property type="match status" value="1"/>
</dbReference>
<evidence type="ECO:0000256" key="6">
    <source>
        <dbReference type="ARBA" id="ARBA00022989"/>
    </source>
</evidence>
<proteinExistence type="inferred from homology"/>
<reference evidence="13 14" key="1">
    <citation type="submission" date="2024-05" db="EMBL/GenBank/DDBJ databases">
        <authorList>
            <person name="Wallberg A."/>
        </authorList>
    </citation>
    <scope>NUCLEOTIDE SEQUENCE [LARGE SCALE GENOMIC DNA]</scope>
</reference>
<evidence type="ECO:0000256" key="7">
    <source>
        <dbReference type="ARBA" id="ARBA00023053"/>
    </source>
</evidence>
<comment type="caution">
    <text evidence="13">The sequence shown here is derived from an EMBL/GenBank/DDBJ whole genome shotgun (WGS) entry which is preliminary data.</text>
</comment>
<keyword evidence="10" id="KW-0739">Sodium transport</keyword>
<dbReference type="InterPro" id="IPR051163">
    <property type="entry name" value="Sodium:Solute_Symporter_SSF"/>
</dbReference>
<dbReference type="InterPro" id="IPR001734">
    <property type="entry name" value="Na/solute_symporter"/>
</dbReference>
<evidence type="ECO:0000256" key="10">
    <source>
        <dbReference type="ARBA" id="ARBA00023201"/>
    </source>
</evidence>
<sequence length="188" mass="20641">VSTIKMVEPAIAEVTTHFMWVDYAIFSILLMVSLTVGILAGRKGWKKGSTREFLTGSRNMNPVAVALSLMGGVVSAISVLGNSTEMYLHGTQLWMNLIGCCWGSLIVAFLILPVLYPLELISMYEYLLLRFKSRTLQKIGSMSQMLNMTMYLGVCLYAPSLTLASVTDLSLWACICGLGVLCSIYITC</sequence>
<dbReference type="InterPro" id="IPR038377">
    <property type="entry name" value="Na/Glc_symporter_sf"/>
</dbReference>
<accession>A0AAV2S994</accession>
<keyword evidence="9 12" id="KW-0472">Membrane</keyword>
<dbReference type="GO" id="GO:0015293">
    <property type="term" value="F:symporter activity"/>
    <property type="evidence" value="ECO:0007669"/>
    <property type="project" value="TreeGrafter"/>
</dbReference>
<feature type="transmembrane region" description="Helical" evidence="12">
    <location>
        <begin position="169"/>
        <end position="187"/>
    </location>
</feature>
<evidence type="ECO:0000256" key="4">
    <source>
        <dbReference type="ARBA" id="ARBA00022475"/>
    </source>
</evidence>
<dbReference type="Pfam" id="PF00474">
    <property type="entry name" value="SSF"/>
    <property type="match status" value="1"/>
</dbReference>
<feature type="transmembrane region" description="Helical" evidence="12">
    <location>
        <begin position="139"/>
        <end position="163"/>
    </location>
</feature>
<evidence type="ECO:0000256" key="9">
    <source>
        <dbReference type="ARBA" id="ARBA00023136"/>
    </source>
</evidence>
<keyword evidence="8" id="KW-0406">Ion transport</keyword>
<keyword evidence="4" id="KW-1003">Cell membrane</keyword>
<feature type="transmembrane region" description="Helical" evidence="12">
    <location>
        <begin position="62"/>
        <end position="81"/>
    </location>
</feature>
<feature type="non-terminal residue" evidence="13">
    <location>
        <position position="1"/>
    </location>
</feature>
<evidence type="ECO:0000256" key="1">
    <source>
        <dbReference type="ARBA" id="ARBA00004651"/>
    </source>
</evidence>
<feature type="non-terminal residue" evidence="13">
    <location>
        <position position="188"/>
    </location>
</feature>
<organism evidence="13 14">
    <name type="scientific">Meganyctiphanes norvegica</name>
    <name type="common">Northern krill</name>
    <name type="synonym">Thysanopoda norvegica</name>
    <dbReference type="NCBI Taxonomy" id="48144"/>
    <lineage>
        <taxon>Eukaryota</taxon>
        <taxon>Metazoa</taxon>
        <taxon>Ecdysozoa</taxon>
        <taxon>Arthropoda</taxon>
        <taxon>Crustacea</taxon>
        <taxon>Multicrustacea</taxon>
        <taxon>Malacostraca</taxon>
        <taxon>Eumalacostraca</taxon>
        <taxon>Eucarida</taxon>
        <taxon>Euphausiacea</taxon>
        <taxon>Euphausiidae</taxon>
        <taxon>Meganyctiphanes</taxon>
    </lineage>
</organism>
<evidence type="ECO:0000256" key="8">
    <source>
        <dbReference type="ARBA" id="ARBA00023065"/>
    </source>
</evidence>
<gene>
    <name evidence="13" type="ORF">MNOR_LOCUS33833</name>
</gene>
<dbReference type="PANTHER" id="PTHR42985">
    <property type="entry name" value="SODIUM-COUPLED MONOCARBOXYLATE TRANSPORTER"/>
    <property type="match status" value="1"/>
</dbReference>
<keyword evidence="14" id="KW-1185">Reference proteome</keyword>
<evidence type="ECO:0000256" key="3">
    <source>
        <dbReference type="ARBA" id="ARBA00022448"/>
    </source>
</evidence>
<dbReference type="PANTHER" id="PTHR42985:SF40">
    <property type="entry name" value="LD47995P-RELATED"/>
    <property type="match status" value="1"/>
</dbReference>
<evidence type="ECO:0000313" key="13">
    <source>
        <dbReference type="EMBL" id="CAL4169347.1"/>
    </source>
</evidence>
<comment type="similarity">
    <text evidence="2 11">Belongs to the sodium:solute symporter (SSF) (TC 2.A.21) family.</text>
</comment>
<name>A0AAV2S994_MEGNR</name>
<protein>
    <recommendedName>
        <fullName evidence="15">Sodium-dependent multivitamin transporter</fullName>
    </recommendedName>
</protein>
<dbReference type="Proteomes" id="UP001497623">
    <property type="component" value="Unassembled WGS sequence"/>
</dbReference>
<dbReference type="AlphaFoldDB" id="A0AAV2S994"/>
<dbReference type="PROSITE" id="PS50283">
    <property type="entry name" value="NA_SOLUT_SYMP_3"/>
    <property type="match status" value="1"/>
</dbReference>
<evidence type="ECO:0000256" key="12">
    <source>
        <dbReference type="SAM" id="Phobius"/>
    </source>
</evidence>
<evidence type="ECO:0008006" key="15">
    <source>
        <dbReference type="Google" id="ProtNLM"/>
    </source>
</evidence>
<evidence type="ECO:0000256" key="2">
    <source>
        <dbReference type="ARBA" id="ARBA00006434"/>
    </source>
</evidence>
<comment type="subcellular location">
    <subcellularLocation>
        <location evidence="1">Cell membrane</location>
        <topology evidence="1">Multi-pass membrane protein</topology>
    </subcellularLocation>
</comment>